<gene>
    <name evidence="1" type="ORF">H4S07_005240</name>
</gene>
<dbReference type="EMBL" id="JANBUP010002475">
    <property type="protein sequence ID" value="KAJ2800187.1"/>
    <property type="molecule type" value="Genomic_DNA"/>
</dbReference>
<dbReference type="Proteomes" id="UP001140096">
    <property type="component" value="Unassembled WGS sequence"/>
</dbReference>
<feature type="non-terminal residue" evidence="1">
    <location>
        <position position="700"/>
    </location>
</feature>
<reference evidence="1" key="1">
    <citation type="submission" date="2022-07" db="EMBL/GenBank/DDBJ databases">
        <title>Phylogenomic reconstructions and comparative analyses of Kickxellomycotina fungi.</title>
        <authorList>
            <person name="Reynolds N.K."/>
            <person name="Stajich J.E."/>
            <person name="Barry K."/>
            <person name="Grigoriev I.V."/>
            <person name="Crous P."/>
            <person name="Smith M.E."/>
        </authorList>
    </citation>
    <scope>NUCLEOTIDE SEQUENCE</scope>
    <source>
        <strain evidence="1">CBS 102833</strain>
    </source>
</reference>
<comment type="caution">
    <text evidence="1">The sequence shown here is derived from an EMBL/GenBank/DDBJ whole genome shotgun (WGS) entry which is preliminary data.</text>
</comment>
<accession>A0ACC1L3F4</accession>
<name>A0ACC1L3F4_9FUNG</name>
<sequence length="700" mass="77753">PDFRILSAGDQTEIGERGVTLSGGQKQRVALARAVYSSRRILLIDDCLSAVDAHTAKHILMECLLSKTPLMLGRTRVLVTHHVSMCLPFAQYIVMLREGQVSLKGNPADLQDQGVFTKVLAELESSEDKKEAADAKGKSKAAEHATLRADVLDEEDLSKSARDTASEDEYNLRRLKKIAEQHGLDPDGDLSALQGTLVEDEERESGYVKSEVWLTYLNASGGKWFWIASFTLLIICQLFLVLQDYWIRIWVASTSNDNALVGEHMSASSMTAAAIPSSLWSALSAPMAALRSSMPIYNSQNRSFGMLPTSISSEQKHHSAVYWISIYVVIGVVSVIWRVSQMRFMYSGAVRAARSFHSRLVHRVVHATPRFFDSTPLGRIISRFSRDMYTIDDSTMDTLVWWSGDVLAVLSVIVIITAVTPIFIIVAAVVTLLYASIAYYYLNTSRELKRLESTSMSPLLSLFGELILGVSTIRAFGAKHLYIKEALNRINAHNQPYYLVCATSSWLSMRIDFSGALVSFACALFILASLDWLDAGLAGFALSYALTFSERMLWVIRNYSDNELHMNAIERVSQYLKIEQEADLLTTPENKPPVGWPKTGNVQIEDLIVEYVPRVPVLHGISLTAKHGEKIGVVGRTGAGKSTMSLAFLRFIEAAQGRILLDDVDIAKIGLEELRRNITIIPQDPVLFNGTIRFNLDPFG</sequence>
<evidence type="ECO:0000313" key="1">
    <source>
        <dbReference type="EMBL" id="KAJ2800187.1"/>
    </source>
</evidence>
<proteinExistence type="predicted"/>
<organism evidence="1 2">
    <name type="scientific">Coemansia furcata</name>
    <dbReference type="NCBI Taxonomy" id="417177"/>
    <lineage>
        <taxon>Eukaryota</taxon>
        <taxon>Fungi</taxon>
        <taxon>Fungi incertae sedis</taxon>
        <taxon>Zoopagomycota</taxon>
        <taxon>Kickxellomycotina</taxon>
        <taxon>Kickxellomycetes</taxon>
        <taxon>Kickxellales</taxon>
        <taxon>Kickxellaceae</taxon>
        <taxon>Coemansia</taxon>
    </lineage>
</organism>
<evidence type="ECO:0000313" key="2">
    <source>
        <dbReference type="Proteomes" id="UP001140096"/>
    </source>
</evidence>
<protein>
    <submittedName>
        <fullName evidence="1">Uncharacterized protein</fullName>
    </submittedName>
</protein>
<feature type="non-terminal residue" evidence="1">
    <location>
        <position position="1"/>
    </location>
</feature>
<keyword evidence="2" id="KW-1185">Reference proteome</keyword>